<dbReference type="Proteomes" id="UP000824782">
    <property type="component" value="Unassembled WGS sequence"/>
</dbReference>
<accession>A0AAV6YP35</accession>
<evidence type="ECO:0000313" key="2">
    <source>
        <dbReference type="Proteomes" id="UP000824782"/>
    </source>
</evidence>
<proteinExistence type="predicted"/>
<reference evidence="1" key="1">
    <citation type="thesis" date="2020" institute="ProQuest LLC" country="789 East Eisenhower Parkway, Ann Arbor, MI, USA">
        <title>Comparative Genomics and Chromosome Evolution.</title>
        <authorList>
            <person name="Mudd A.B."/>
        </authorList>
    </citation>
    <scope>NUCLEOTIDE SEQUENCE</scope>
    <source>
        <strain evidence="1">237g6f4</strain>
        <tissue evidence="1">Blood</tissue>
    </source>
</reference>
<dbReference type="AlphaFoldDB" id="A0AAV6YP35"/>
<gene>
    <name evidence="1" type="ORF">GDO81_025373</name>
</gene>
<keyword evidence="2" id="KW-1185">Reference proteome</keyword>
<comment type="caution">
    <text evidence="1">The sequence shown here is derived from an EMBL/GenBank/DDBJ whole genome shotgun (WGS) entry which is preliminary data.</text>
</comment>
<organism evidence="1 2">
    <name type="scientific">Engystomops pustulosus</name>
    <name type="common">Tungara frog</name>
    <name type="synonym">Physalaemus pustulosus</name>
    <dbReference type="NCBI Taxonomy" id="76066"/>
    <lineage>
        <taxon>Eukaryota</taxon>
        <taxon>Metazoa</taxon>
        <taxon>Chordata</taxon>
        <taxon>Craniata</taxon>
        <taxon>Vertebrata</taxon>
        <taxon>Euteleostomi</taxon>
        <taxon>Amphibia</taxon>
        <taxon>Batrachia</taxon>
        <taxon>Anura</taxon>
        <taxon>Neobatrachia</taxon>
        <taxon>Hyloidea</taxon>
        <taxon>Leptodactylidae</taxon>
        <taxon>Leiuperinae</taxon>
        <taxon>Engystomops</taxon>
    </lineage>
</organism>
<protein>
    <submittedName>
        <fullName evidence="1">Uncharacterized protein</fullName>
    </submittedName>
</protein>
<evidence type="ECO:0000313" key="1">
    <source>
        <dbReference type="EMBL" id="KAG8536942.1"/>
    </source>
</evidence>
<name>A0AAV6YP35_ENGPU</name>
<dbReference type="EMBL" id="WNYA01035948">
    <property type="protein sequence ID" value="KAG8536942.1"/>
    <property type="molecule type" value="Genomic_DNA"/>
</dbReference>
<sequence>MWRCGQSGAPRWWRCTILLRLRWSPLPPTFKNQSFNIKESLKTTFWDFPGWGRL</sequence>